<dbReference type="InterPro" id="IPR009057">
    <property type="entry name" value="Homeodomain-like_sf"/>
</dbReference>
<protein>
    <submittedName>
        <fullName evidence="5">Helix-turn-helix domain-containing protein</fullName>
    </submittedName>
</protein>
<gene>
    <name evidence="5" type="ORF">Q5716_00175</name>
</gene>
<keyword evidence="6" id="KW-1185">Reference proteome</keyword>
<dbReference type="PANTHER" id="PTHR46796:SF7">
    <property type="entry name" value="ARAC FAMILY TRANSCRIPTIONAL REGULATOR"/>
    <property type="match status" value="1"/>
</dbReference>
<dbReference type="EMBL" id="JAUQUB010000001">
    <property type="protein sequence ID" value="MDO7880635.1"/>
    <property type="molecule type" value="Genomic_DNA"/>
</dbReference>
<evidence type="ECO:0000313" key="5">
    <source>
        <dbReference type="EMBL" id="MDO7880635.1"/>
    </source>
</evidence>
<dbReference type="Pfam" id="PF12833">
    <property type="entry name" value="HTH_18"/>
    <property type="match status" value="1"/>
</dbReference>
<dbReference type="Proteomes" id="UP001241072">
    <property type="component" value="Unassembled WGS sequence"/>
</dbReference>
<dbReference type="InterPro" id="IPR037923">
    <property type="entry name" value="HTH-like"/>
</dbReference>
<dbReference type="PANTHER" id="PTHR46796">
    <property type="entry name" value="HTH-TYPE TRANSCRIPTIONAL ACTIVATOR RHAS-RELATED"/>
    <property type="match status" value="1"/>
</dbReference>
<dbReference type="PROSITE" id="PS01124">
    <property type="entry name" value="HTH_ARAC_FAMILY_2"/>
    <property type="match status" value="1"/>
</dbReference>
<name>A0ABT9BI07_9MICO</name>
<dbReference type="InterPro" id="IPR050204">
    <property type="entry name" value="AraC_XylS_family_regulators"/>
</dbReference>
<evidence type="ECO:0000256" key="2">
    <source>
        <dbReference type="ARBA" id="ARBA00023125"/>
    </source>
</evidence>
<organism evidence="5 6">
    <name type="scientific">Antiquaquibacter soli</name>
    <dbReference type="NCBI Taxonomy" id="3064523"/>
    <lineage>
        <taxon>Bacteria</taxon>
        <taxon>Bacillati</taxon>
        <taxon>Actinomycetota</taxon>
        <taxon>Actinomycetes</taxon>
        <taxon>Micrococcales</taxon>
        <taxon>Microbacteriaceae</taxon>
        <taxon>Antiquaquibacter</taxon>
    </lineage>
</organism>
<keyword evidence="2" id="KW-0238">DNA-binding</keyword>
<proteinExistence type="predicted"/>
<dbReference type="InterPro" id="IPR020449">
    <property type="entry name" value="Tscrpt_reg_AraC-type_HTH"/>
</dbReference>
<evidence type="ECO:0000313" key="6">
    <source>
        <dbReference type="Proteomes" id="UP001241072"/>
    </source>
</evidence>
<keyword evidence="1" id="KW-0805">Transcription regulation</keyword>
<keyword evidence="3" id="KW-0804">Transcription</keyword>
<dbReference type="SMART" id="SM00342">
    <property type="entry name" value="HTH_ARAC"/>
    <property type="match status" value="1"/>
</dbReference>
<feature type="domain" description="HTH araC/xylS-type" evidence="4">
    <location>
        <begin position="186"/>
        <end position="284"/>
    </location>
</feature>
<dbReference type="Gene3D" id="2.60.120.280">
    <property type="entry name" value="Regulatory protein AraC"/>
    <property type="match status" value="1"/>
</dbReference>
<evidence type="ECO:0000256" key="3">
    <source>
        <dbReference type="ARBA" id="ARBA00023163"/>
    </source>
</evidence>
<dbReference type="Pfam" id="PF02311">
    <property type="entry name" value="AraC_binding"/>
    <property type="match status" value="1"/>
</dbReference>
<reference evidence="5 6" key="1">
    <citation type="submission" date="2023-07" db="EMBL/GenBank/DDBJ databases">
        <title>Protaetiibacter sp. nov WY-16 isolated from soil.</title>
        <authorList>
            <person name="Liu B."/>
            <person name="Wan Y."/>
        </authorList>
    </citation>
    <scope>NUCLEOTIDE SEQUENCE [LARGE SCALE GENOMIC DNA]</scope>
    <source>
        <strain evidence="5 6">WY-16</strain>
    </source>
</reference>
<dbReference type="SUPFAM" id="SSF46689">
    <property type="entry name" value="Homeodomain-like"/>
    <property type="match status" value="2"/>
</dbReference>
<evidence type="ECO:0000259" key="4">
    <source>
        <dbReference type="PROSITE" id="PS01124"/>
    </source>
</evidence>
<dbReference type="Gene3D" id="1.10.10.60">
    <property type="entry name" value="Homeodomain-like"/>
    <property type="match status" value="2"/>
</dbReference>
<dbReference type="SUPFAM" id="SSF51215">
    <property type="entry name" value="Regulatory protein AraC"/>
    <property type="match status" value="1"/>
</dbReference>
<accession>A0ABT9BI07</accession>
<evidence type="ECO:0000256" key="1">
    <source>
        <dbReference type="ARBA" id="ARBA00023015"/>
    </source>
</evidence>
<comment type="caution">
    <text evidence="5">The sequence shown here is derived from an EMBL/GenBank/DDBJ whole genome shotgun (WGS) entry which is preliminary data.</text>
</comment>
<sequence>MALADGFPGERFEIVPRPVVVDALARPVTRRLVVTDAGYFPAAAGHARSRPTGAHEDIVMICTAGSGGVVVDGVEFAVSPGCAVLLPRGIPHSYRAAASEPWTIWWCHLRGTDAPELVAATGAGASRPVLILRQPGAAVALIDEIVGHLERGHGPANLLGSTGAAFKLFTQLAIDQLLPERGDPVERAMAYLADRLDSPVRVDDLAALVGVSASHLGALFRRATGGGVLAYQTSLRMTRARSLLDRTGLPVAEVARAVGHDDPLYFSRHFRDRHGVSPTEYRAIHKG</sequence>
<dbReference type="InterPro" id="IPR018060">
    <property type="entry name" value="HTH_AraC"/>
</dbReference>
<dbReference type="InterPro" id="IPR003313">
    <property type="entry name" value="AraC-bd"/>
</dbReference>
<dbReference type="PRINTS" id="PR00032">
    <property type="entry name" value="HTHARAC"/>
</dbReference>
<dbReference type="RefSeq" id="WP_305001067.1">
    <property type="nucleotide sequence ID" value="NZ_JAUQUB010000001.1"/>
</dbReference>